<dbReference type="EMBL" id="JACHIB010000013">
    <property type="protein sequence ID" value="MBB6084315.1"/>
    <property type="molecule type" value="Genomic_DNA"/>
</dbReference>
<dbReference type="PROSITE" id="PS51257">
    <property type="entry name" value="PROKAR_LIPOPROTEIN"/>
    <property type="match status" value="1"/>
</dbReference>
<keyword evidence="2" id="KW-0732">Signal</keyword>
<dbReference type="PANTHER" id="PTHR30203:SF32">
    <property type="entry name" value="CATION EFFLUX SYSTEM PROTEIN CUSC"/>
    <property type="match status" value="1"/>
</dbReference>
<feature type="signal peptide" evidence="2">
    <location>
        <begin position="1"/>
        <end position="19"/>
    </location>
</feature>
<dbReference type="InterPro" id="IPR010131">
    <property type="entry name" value="MdtP/NodT-like"/>
</dbReference>
<evidence type="ECO:0000256" key="3">
    <source>
        <dbReference type="SAM" id="MobiDB-lite"/>
    </source>
</evidence>
<proteinExistence type="inferred from homology"/>
<dbReference type="Gene3D" id="2.20.200.10">
    <property type="entry name" value="Outer membrane efflux proteins (OEP)"/>
    <property type="match status" value="1"/>
</dbReference>
<dbReference type="RefSeq" id="WP_409360350.1">
    <property type="nucleotide sequence ID" value="NZ_VZOS01000061.1"/>
</dbReference>
<keyword evidence="2" id="KW-0812">Transmembrane</keyword>
<keyword evidence="2" id="KW-1134">Transmembrane beta strand</keyword>
<keyword evidence="2" id="KW-0472">Membrane</keyword>
<dbReference type="NCBIfam" id="TIGR01845">
    <property type="entry name" value="outer_NodT"/>
    <property type="match status" value="1"/>
</dbReference>
<keyword evidence="2" id="KW-0449">Lipoprotein</keyword>
<organism evidence="4 5">
    <name type="scientific">Castellaniella defragrans</name>
    <name type="common">Alcaligenes defragrans</name>
    <dbReference type="NCBI Taxonomy" id="75697"/>
    <lineage>
        <taxon>Bacteria</taxon>
        <taxon>Pseudomonadati</taxon>
        <taxon>Pseudomonadota</taxon>
        <taxon>Betaproteobacteria</taxon>
        <taxon>Burkholderiales</taxon>
        <taxon>Alcaligenaceae</taxon>
        <taxon>Castellaniella</taxon>
    </lineage>
</organism>
<dbReference type="InterPro" id="IPR003423">
    <property type="entry name" value="OMP_efflux"/>
</dbReference>
<sequence>MMNRRLPARVLAVSTLALALGACSLAPTYHRPAAPVPDRFPLTAAGNGQADQAAQAVQDTQAGLPAWRDFFQDPRLQALIELALKNNRDLRIAVDRVEEARAQFGIAQSDRLPTIGVQGTGQVTRSPADMRNGGADAKSVNRSYVAGVGMTAFELDFFGRVRNLSEAAYQSYLSTDQARRTVQLGLIAQTAEAYFRLRSAQALHELMDKTLEARKGTLDLVQSRFDVGVASDLDLAQAQSQYDTVRADRIATERAMAQAVNALQLILGTPVPQDLPAPQPFGRAQLLSSLPAGLPSQLLERRPDIIGAEHDLMAANAQIGAARAAFFPRISLTGLLGFASPELDGLFGGSQRYWQYSPQIQMPLFSGGIKGNLDLAKARSNIAVSSYEKAIQTAFREVADGLAGEATYSSQLDALRATEESALKALKLAQIRYETGVDSFLQVQSAQVALYGVQQQFIQLGTDALFNRVELYKALGGGWSADDLPEAS</sequence>
<comment type="caution">
    <text evidence="4">The sequence shown here is derived from an EMBL/GenBank/DDBJ whole genome shotgun (WGS) entry which is preliminary data.</text>
</comment>
<dbReference type="PANTHER" id="PTHR30203">
    <property type="entry name" value="OUTER MEMBRANE CATION EFFLUX PROTEIN"/>
    <property type="match status" value="1"/>
</dbReference>
<dbReference type="GO" id="GO:0015562">
    <property type="term" value="F:efflux transmembrane transporter activity"/>
    <property type="evidence" value="ECO:0007669"/>
    <property type="project" value="InterPro"/>
</dbReference>
<accession>A0A7W9TP58</accession>
<dbReference type="SUPFAM" id="SSF56954">
    <property type="entry name" value="Outer membrane efflux proteins (OEP)"/>
    <property type="match status" value="1"/>
</dbReference>
<evidence type="ECO:0000313" key="4">
    <source>
        <dbReference type="EMBL" id="MBB6084315.1"/>
    </source>
</evidence>
<comment type="similarity">
    <text evidence="1 2">Belongs to the outer membrane factor (OMF) (TC 1.B.17) family.</text>
</comment>
<dbReference type="Gene3D" id="1.20.1600.10">
    <property type="entry name" value="Outer membrane efflux proteins (OEP)"/>
    <property type="match status" value="1"/>
</dbReference>
<keyword evidence="2" id="KW-0564">Palmitate</keyword>
<evidence type="ECO:0000256" key="1">
    <source>
        <dbReference type="ARBA" id="ARBA00007613"/>
    </source>
</evidence>
<evidence type="ECO:0000256" key="2">
    <source>
        <dbReference type="RuleBase" id="RU362097"/>
    </source>
</evidence>
<name>A0A7W9TP58_CASDE</name>
<dbReference type="Pfam" id="PF02321">
    <property type="entry name" value="OEP"/>
    <property type="match status" value="2"/>
</dbReference>
<feature type="region of interest" description="Disordered" evidence="3">
    <location>
        <begin position="117"/>
        <end position="136"/>
    </location>
</feature>
<dbReference type="GO" id="GO:0005886">
    <property type="term" value="C:plasma membrane"/>
    <property type="evidence" value="ECO:0007669"/>
    <property type="project" value="UniProtKB-SubCell"/>
</dbReference>
<protein>
    <submittedName>
        <fullName evidence="4">Multidrug efflux system outer membrane protein</fullName>
    </submittedName>
</protein>
<reference evidence="4 5" key="1">
    <citation type="submission" date="2020-08" db="EMBL/GenBank/DDBJ databases">
        <title>Genomic Encyclopedia of Type Strains, Phase IV (KMG-IV): sequencing the most valuable type-strain genomes for metagenomic binning, comparative biology and taxonomic classification.</title>
        <authorList>
            <person name="Goeker M."/>
        </authorList>
    </citation>
    <scope>NUCLEOTIDE SEQUENCE [LARGE SCALE GENOMIC DNA]</scope>
    <source>
        <strain evidence="4 5">DSM 12141</strain>
    </source>
</reference>
<evidence type="ECO:0000313" key="5">
    <source>
        <dbReference type="Proteomes" id="UP000541136"/>
    </source>
</evidence>
<comment type="subcellular location">
    <subcellularLocation>
        <location evidence="2">Cell membrane</location>
        <topology evidence="2">Lipid-anchor</topology>
    </subcellularLocation>
</comment>
<feature type="chain" id="PRO_5031595831" evidence="2">
    <location>
        <begin position="20"/>
        <end position="488"/>
    </location>
</feature>
<dbReference type="Proteomes" id="UP000541136">
    <property type="component" value="Unassembled WGS sequence"/>
</dbReference>
<dbReference type="AlphaFoldDB" id="A0A7W9TP58"/>
<gene>
    <name evidence="4" type="ORF">HNR28_002360</name>
</gene>